<dbReference type="PANTHER" id="PTHR12778">
    <property type="entry name" value="SOLUTE CARRIER FAMILY 33 ACETYL-COA TRANSPORTER -RELATED"/>
    <property type="match status" value="1"/>
</dbReference>
<evidence type="ECO:0000256" key="5">
    <source>
        <dbReference type="SAM" id="Phobius"/>
    </source>
</evidence>
<organism evidence="6 7">
    <name type="scientific">Tortispora caseinolytica NRRL Y-17796</name>
    <dbReference type="NCBI Taxonomy" id="767744"/>
    <lineage>
        <taxon>Eukaryota</taxon>
        <taxon>Fungi</taxon>
        <taxon>Dikarya</taxon>
        <taxon>Ascomycota</taxon>
        <taxon>Saccharomycotina</taxon>
        <taxon>Trigonopsidomycetes</taxon>
        <taxon>Trigonopsidales</taxon>
        <taxon>Trigonopsidaceae</taxon>
        <taxon>Tortispora</taxon>
    </lineage>
</organism>
<evidence type="ECO:0000256" key="2">
    <source>
        <dbReference type="ARBA" id="ARBA00022692"/>
    </source>
</evidence>
<protein>
    <recommendedName>
        <fullName evidence="8">Major facilitator superfamily (MFS) profile domain-containing protein</fullName>
    </recommendedName>
</protein>
<feature type="transmembrane region" description="Helical" evidence="5">
    <location>
        <begin position="21"/>
        <end position="42"/>
    </location>
</feature>
<feature type="transmembrane region" description="Helical" evidence="5">
    <location>
        <begin position="91"/>
        <end position="109"/>
    </location>
</feature>
<comment type="subcellular location">
    <subcellularLocation>
        <location evidence="1">Membrane</location>
        <topology evidence="1">Multi-pass membrane protein</topology>
    </subcellularLocation>
</comment>
<evidence type="ECO:0000313" key="6">
    <source>
        <dbReference type="EMBL" id="ODV91020.1"/>
    </source>
</evidence>
<evidence type="ECO:0000256" key="3">
    <source>
        <dbReference type="ARBA" id="ARBA00022989"/>
    </source>
</evidence>
<dbReference type="FunFam" id="1.20.1250.20:FF:000289">
    <property type="entry name" value="Acetyl-coenzyme A transporter 1"/>
    <property type="match status" value="1"/>
</dbReference>
<accession>A0A1E4TGZ1</accession>
<feature type="transmembrane region" description="Helical" evidence="5">
    <location>
        <begin position="164"/>
        <end position="181"/>
    </location>
</feature>
<feature type="transmembrane region" description="Helical" evidence="5">
    <location>
        <begin position="454"/>
        <end position="474"/>
    </location>
</feature>
<feature type="transmembrane region" description="Helical" evidence="5">
    <location>
        <begin position="293"/>
        <end position="312"/>
    </location>
</feature>
<dbReference type="SUPFAM" id="SSF103473">
    <property type="entry name" value="MFS general substrate transporter"/>
    <property type="match status" value="1"/>
</dbReference>
<dbReference type="EMBL" id="KV453842">
    <property type="protein sequence ID" value="ODV91020.1"/>
    <property type="molecule type" value="Genomic_DNA"/>
</dbReference>
<dbReference type="PANTHER" id="PTHR12778:SF9">
    <property type="entry name" value="ACETYL-COENZYME A TRANSPORTER 1"/>
    <property type="match status" value="1"/>
</dbReference>
<dbReference type="GO" id="GO:0035348">
    <property type="term" value="P:acetyl-CoA transmembrane transport"/>
    <property type="evidence" value="ECO:0007669"/>
    <property type="project" value="InterPro"/>
</dbReference>
<evidence type="ECO:0000256" key="1">
    <source>
        <dbReference type="ARBA" id="ARBA00004141"/>
    </source>
</evidence>
<keyword evidence="4 5" id="KW-0472">Membrane</keyword>
<keyword evidence="7" id="KW-1185">Reference proteome</keyword>
<name>A0A1E4TGZ1_9ASCO</name>
<evidence type="ECO:0000313" key="7">
    <source>
        <dbReference type="Proteomes" id="UP000095023"/>
    </source>
</evidence>
<keyword evidence="3 5" id="KW-1133">Transmembrane helix</keyword>
<dbReference type="GO" id="GO:0016020">
    <property type="term" value="C:membrane"/>
    <property type="evidence" value="ECO:0007669"/>
    <property type="project" value="UniProtKB-SubCell"/>
</dbReference>
<reference evidence="7" key="1">
    <citation type="submission" date="2016-02" db="EMBL/GenBank/DDBJ databases">
        <title>Comparative genomics of biotechnologically important yeasts.</title>
        <authorList>
            <consortium name="DOE Joint Genome Institute"/>
            <person name="Riley R."/>
            <person name="Haridas S."/>
            <person name="Wolfe K.H."/>
            <person name="Lopes M.R."/>
            <person name="Hittinger C.T."/>
            <person name="Goker M."/>
            <person name="Salamov A."/>
            <person name="Wisecaver J."/>
            <person name="Long T.M."/>
            <person name="Aerts A.L."/>
            <person name="Barry K."/>
            <person name="Choi C."/>
            <person name="Clum A."/>
            <person name="Coughlan A.Y."/>
            <person name="Deshpande S."/>
            <person name="Douglass A.P."/>
            <person name="Hanson S.J."/>
            <person name="Klenk H.-P."/>
            <person name="Labutti K."/>
            <person name="Lapidus A."/>
            <person name="Lindquist E."/>
            <person name="Lipzen A."/>
            <person name="Meier-Kolthoff J.P."/>
            <person name="Ohm R.A."/>
            <person name="Otillar R.P."/>
            <person name="Pangilinan J."/>
            <person name="Peng Y."/>
            <person name="Rokas A."/>
            <person name="Rosa C.A."/>
            <person name="Scheuner C."/>
            <person name="Sibirny A.A."/>
            <person name="Slot J.C."/>
            <person name="Stielow J.B."/>
            <person name="Sun H."/>
            <person name="Kurtzman C.P."/>
            <person name="Blackwell M."/>
            <person name="Jeffries T.W."/>
            <person name="Grigoriev I.V."/>
        </authorList>
    </citation>
    <scope>NUCLEOTIDE SEQUENCE [LARGE SCALE GENOMIC DNA]</scope>
    <source>
        <strain evidence="7">NRRL Y-17796</strain>
    </source>
</reference>
<dbReference type="InterPro" id="IPR036259">
    <property type="entry name" value="MFS_trans_sf"/>
</dbReference>
<dbReference type="GO" id="GO:0008521">
    <property type="term" value="F:acetyl-CoA transmembrane transporter activity"/>
    <property type="evidence" value="ECO:0007669"/>
    <property type="project" value="InterPro"/>
</dbReference>
<proteinExistence type="predicted"/>
<feature type="transmembrane region" description="Helical" evidence="5">
    <location>
        <begin position="352"/>
        <end position="379"/>
    </location>
</feature>
<keyword evidence="2 5" id="KW-0812">Transmembrane</keyword>
<sequence length="492" mass="55215">MLHTDSSRAAHSLSDLPPQDFRNFCLLCTLYLLQGIPVGLAFGSVPFLLKTKLSYGQVGVFSLASYPYSLKLLWSPIVDAIYSPTFGRRKSWIVPIQTISSFVLLYLGGRVDSFLDDAENSLGVITLSFFVLVLLCATQDIAVDGWALTLMTSPNLSYASTAQTIGLNTGYFLSFTIFLALNSPEFANKYIRTQPIDQGLVSLNQYLRFSGWAYIITTILLVMLKKEDRKSAKGAETGWRGIISVYKTMWKVVQLPAVRSFIAVHLLAKFGFQANDAVLNLKLLEKGLSKEDLAVMVLIDFPFEIIFGYYAARWSVGDTPLQPWMTAFIGRLGCAFIAQILVWMFPKDGPSFSYLLLVILQHILASFMSTVMFVCINAFHAKVADPTIGGTYMTTLNTISNLGGQWPRIIVLYCVDWFTFATYTLHFEPFSCAAEQGRQACKDMNGVCHVHWDGYYMTNVLCITLALAIFFSWMKKKVIWLQSLDLSKWRVS</sequence>
<dbReference type="InterPro" id="IPR024371">
    <property type="entry name" value="AcetylCoA_trans_1-like"/>
</dbReference>
<feature type="transmembrane region" description="Helical" evidence="5">
    <location>
        <begin position="121"/>
        <end position="143"/>
    </location>
</feature>
<dbReference type="AlphaFoldDB" id="A0A1E4TGZ1"/>
<evidence type="ECO:0000256" key="4">
    <source>
        <dbReference type="ARBA" id="ARBA00023136"/>
    </source>
</evidence>
<feature type="transmembrane region" description="Helical" evidence="5">
    <location>
        <begin position="206"/>
        <end position="224"/>
    </location>
</feature>
<dbReference type="Proteomes" id="UP000095023">
    <property type="component" value="Unassembled WGS sequence"/>
</dbReference>
<dbReference type="InterPro" id="IPR004752">
    <property type="entry name" value="AmpG_permease/AT-1"/>
</dbReference>
<feature type="transmembrane region" description="Helical" evidence="5">
    <location>
        <begin position="324"/>
        <end position="345"/>
    </location>
</feature>
<dbReference type="Pfam" id="PF13000">
    <property type="entry name" value="Acatn"/>
    <property type="match status" value="3"/>
</dbReference>
<gene>
    <name evidence="6" type="ORF">CANCADRAFT_26078</name>
</gene>
<evidence type="ECO:0008006" key="8">
    <source>
        <dbReference type="Google" id="ProtNLM"/>
    </source>
</evidence>
<dbReference type="OrthoDB" id="6415790at2759"/>